<name>A0A9W7GQW4_HIBTR</name>
<evidence type="ECO:0000313" key="3">
    <source>
        <dbReference type="Proteomes" id="UP001165190"/>
    </source>
</evidence>
<evidence type="ECO:0000313" key="2">
    <source>
        <dbReference type="EMBL" id="GMI64050.1"/>
    </source>
</evidence>
<comment type="caution">
    <text evidence="2">The sequence shown here is derived from an EMBL/GenBank/DDBJ whole genome shotgun (WGS) entry which is preliminary data.</text>
</comment>
<dbReference type="OrthoDB" id="998593at2759"/>
<protein>
    <recommendedName>
        <fullName evidence="1">Tf2-1-like SH3-like domain-containing protein</fullName>
    </recommendedName>
</protein>
<keyword evidence="3" id="KW-1185">Reference proteome</keyword>
<sequence length="111" mass="13335">MAPYEALYGRKYLKRKDIEFEVGDRVSPVVYQLALPPEMSKIHDVFHVSMHRRYRSDPLHIITPEEIEIQLDLTYEEEPIRIVARREKQLRNKKIPLVKVLWRNHKVEEAT</sequence>
<dbReference type="Pfam" id="PF24626">
    <property type="entry name" value="SH3_Tf2-1"/>
    <property type="match status" value="1"/>
</dbReference>
<proteinExistence type="predicted"/>
<feature type="domain" description="Tf2-1-like SH3-like" evidence="1">
    <location>
        <begin position="14"/>
        <end position="55"/>
    </location>
</feature>
<dbReference type="InterPro" id="IPR056924">
    <property type="entry name" value="SH3_Tf2-1"/>
</dbReference>
<reference evidence="2" key="1">
    <citation type="submission" date="2023-05" db="EMBL/GenBank/DDBJ databases">
        <title>Genome and transcriptome analyses reveal genes involved in the formation of fine ridges on petal epidermal cells in Hibiscus trionum.</title>
        <authorList>
            <person name="Koshimizu S."/>
            <person name="Masuda S."/>
            <person name="Ishii T."/>
            <person name="Shirasu K."/>
            <person name="Hoshino A."/>
            <person name="Arita M."/>
        </authorList>
    </citation>
    <scope>NUCLEOTIDE SEQUENCE</scope>
    <source>
        <strain evidence="2">Hamamatsu line</strain>
    </source>
</reference>
<dbReference type="AlphaFoldDB" id="A0A9W7GQW4"/>
<dbReference type="PANTHER" id="PTHR46148">
    <property type="entry name" value="CHROMO DOMAIN-CONTAINING PROTEIN"/>
    <property type="match status" value="1"/>
</dbReference>
<evidence type="ECO:0000259" key="1">
    <source>
        <dbReference type="Pfam" id="PF24626"/>
    </source>
</evidence>
<organism evidence="2 3">
    <name type="scientific">Hibiscus trionum</name>
    <name type="common">Flower of an hour</name>
    <dbReference type="NCBI Taxonomy" id="183268"/>
    <lineage>
        <taxon>Eukaryota</taxon>
        <taxon>Viridiplantae</taxon>
        <taxon>Streptophyta</taxon>
        <taxon>Embryophyta</taxon>
        <taxon>Tracheophyta</taxon>
        <taxon>Spermatophyta</taxon>
        <taxon>Magnoliopsida</taxon>
        <taxon>eudicotyledons</taxon>
        <taxon>Gunneridae</taxon>
        <taxon>Pentapetalae</taxon>
        <taxon>rosids</taxon>
        <taxon>malvids</taxon>
        <taxon>Malvales</taxon>
        <taxon>Malvaceae</taxon>
        <taxon>Malvoideae</taxon>
        <taxon>Hibiscus</taxon>
    </lineage>
</organism>
<dbReference type="EMBL" id="BSYR01000002">
    <property type="protein sequence ID" value="GMI64050.1"/>
    <property type="molecule type" value="Genomic_DNA"/>
</dbReference>
<accession>A0A9W7GQW4</accession>
<dbReference type="PANTHER" id="PTHR46148:SF44">
    <property type="entry name" value="GAG-POL POLYPROTEIN"/>
    <property type="match status" value="1"/>
</dbReference>
<dbReference type="Proteomes" id="UP001165190">
    <property type="component" value="Unassembled WGS sequence"/>
</dbReference>
<gene>
    <name evidence="2" type="ORF">HRI_000074300</name>
</gene>